<dbReference type="HAMAP" id="MF_00023">
    <property type="entry name" value="SmpB"/>
    <property type="match status" value="1"/>
</dbReference>
<keyword evidence="1" id="KW-0694">RNA-binding</keyword>
<organism evidence="2 3">
    <name type="scientific">Aquirufa nivalisilvae</name>
    <dbReference type="NCBI Taxonomy" id="2516557"/>
    <lineage>
        <taxon>Bacteria</taxon>
        <taxon>Pseudomonadati</taxon>
        <taxon>Bacteroidota</taxon>
        <taxon>Cytophagia</taxon>
        <taxon>Cytophagales</taxon>
        <taxon>Flectobacillaceae</taxon>
        <taxon>Aquirufa</taxon>
    </lineage>
</organism>
<dbReference type="InterPro" id="IPR000037">
    <property type="entry name" value="SsrA-bd_prot"/>
</dbReference>
<gene>
    <name evidence="1" type="primary">smpB</name>
    <name evidence="2" type="ORF">HME7025_02169</name>
</gene>
<dbReference type="Pfam" id="PF01668">
    <property type="entry name" value="SmpB"/>
    <property type="match status" value="1"/>
</dbReference>
<protein>
    <recommendedName>
        <fullName evidence="1">SsrA-binding protein</fullName>
    </recommendedName>
    <alternativeName>
        <fullName evidence="1">Small protein B</fullName>
    </alternativeName>
</protein>
<evidence type="ECO:0000313" key="2">
    <source>
        <dbReference type="EMBL" id="AWL10017.1"/>
    </source>
</evidence>
<sequence>MAREKIQKKVEIQNRRASFEYAFLETWTAGLVLTGTEIKSIRQGKANLTDAYCLFMQDELYVRNMHISTYEEGTHFNHTPLRDRKLLLSKRELKKLQKELKNVGLTIIPTRLFISDKGYAKLNIALAKGKKSFDKREDIKEKDVKREMARQLT</sequence>
<dbReference type="AlphaFoldDB" id="A0A2S2DZ16"/>
<accession>A0A2S2DZ16</accession>
<dbReference type="Proteomes" id="UP000245468">
    <property type="component" value="Chromosome"/>
</dbReference>
<evidence type="ECO:0000256" key="1">
    <source>
        <dbReference type="HAMAP-Rule" id="MF_00023"/>
    </source>
</evidence>
<dbReference type="InterPro" id="IPR023620">
    <property type="entry name" value="SmpB"/>
</dbReference>
<dbReference type="NCBIfam" id="NF003843">
    <property type="entry name" value="PRK05422.1"/>
    <property type="match status" value="1"/>
</dbReference>
<dbReference type="GO" id="GO:0070930">
    <property type="term" value="P:trans-translation-dependent protein tagging"/>
    <property type="evidence" value="ECO:0007669"/>
    <property type="project" value="TreeGrafter"/>
</dbReference>
<dbReference type="RefSeq" id="WP_109323933.1">
    <property type="nucleotide sequence ID" value="NZ_CP029346.1"/>
</dbReference>
<comment type="subcellular location">
    <subcellularLocation>
        <location evidence="1">Cytoplasm</location>
    </subcellularLocation>
    <text evidence="1">The tmRNA-SmpB complex associates with stalled 70S ribosomes.</text>
</comment>
<dbReference type="OrthoDB" id="9805462at2"/>
<dbReference type="GO" id="GO:0003723">
    <property type="term" value="F:RNA binding"/>
    <property type="evidence" value="ECO:0007669"/>
    <property type="project" value="UniProtKB-UniRule"/>
</dbReference>
<dbReference type="PANTHER" id="PTHR30308:SF2">
    <property type="entry name" value="SSRA-BINDING PROTEIN"/>
    <property type="match status" value="1"/>
</dbReference>
<name>A0A2S2DZ16_9BACT</name>
<dbReference type="NCBIfam" id="TIGR00086">
    <property type="entry name" value="smpB"/>
    <property type="match status" value="1"/>
</dbReference>
<dbReference type="KEGG" id="psez:HME7025_02169"/>
<keyword evidence="3" id="KW-1185">Reference proteome</keyword>
<keyword evidence="1" id="KW-0963">Cytoplasm</keyword>
<dbReference type="PROSITE" id="PS01317">
    <property type="entry name" value="SSRP"/>
    <property type="match status" value="1"/>
</dbReference>
<comment type="function">
    <text evidence="1">Required for rescue of stalled ribosomes mediated by trans-translation. Binds to transfer-messenger RNA (tmRNA), required for stable association of tmRNA with ribosomes. tmRNA and SmpB together mimic tRNA shape, replacing the anticodon stem-loop with SmpB. tmRNA is encoded by the ssrA gene; the 2 termini fold to resemble tRNA(Ala) and it encodes a 'tag peptide', a short internal open reading frame. During trans-translation Ala-aminoacylated tmRNA acts like a tRNA, entering the A-site of stalled ribosomes, displacing the stalled mRNA. The ribosome then switches to translate the ORF on the tmRNA; the nascent peptide is terminated with the 'tag peptide' encoded by the tmRNA and targeted for degradation. The ribosome is freed to recommence translation, which seems to be the essential function of trans-translation.</text>
</comment>
<comment type="similarity">
    <text evidence="1">Belongs to the SmpB family.</text>
</comment>
<dbReference type="GO" id="GO:0005829">
    <property type="term" value="C:cytosol"/>
    <property type="evidence" value="ECO:0007669"/>
    <property type="project" value="TreeGrafter"/>
</dbReference>
<dbReference type="CDD" id="cd09294">
    <property type="entry name" value="SmpB"/>
    <property type="match status" value="1"/>
</dbReference>
<evidence type="ECO:0000313" key="3">
    <source>
        <dbReference type="Proteomes" id="UP000245468"/>
    </source>
</evidence>
<dbReference type="InterPro" id="IPR020081">
    <property type="entry name" value="SsrA-bd_prot_CS"/>
</dbReference>
<dbReference type="PANTHER" id="PTHR30308">
    <property type="entry name" value="TMRNA-BINDING COMPONENT OF TRANS-TRANSLATION TAGGING COMPLEX"/>
    <property type="match status" value="1"/>
</dbReference>
<dbReference type="SUPFAM" id="SSF74982">
    <property type="entry name" value="Small protein B (SmpB)"/>
    <property type="match status" value="1"/>
</dbReference>
<proteinExistence type="inferred from homology"/>
<dbReference type="Gene3D" id="2.40.280.10">
    <property type="match status" value="1"/>
</dbReference>
<reference evidence="3" key="1">
    <citation type="submission" date="2018-05" db="EMBL/GenBank/DDBJ databases">
        <title>Pseudarcicella sp. HME7025 Genome sequencing and assembly.</title>
        <authorList>
            <person name="Kim H."/>
            <person name="Kang H."/>
            <person name="Joh K."/>
        </authorList>
    </citation>
    <scope>NUCLEOTIDE SEQUENCE [LARGE SCALE GENOMIC DNA]</scope>
    <source>
        <strain evidence="3">HME7025</strain>
    </source>
</reference>
<dbReference type="GO" id="GO:0070929">
    <property type="term" value="P:trans-translation"/>
    <property type="evidence" value="ECO:0007669"/>
    <property type="project" value="UniProtKB-UniRule"/>
</dbReference>
<dbReference type="EMBL" id="CP029346">
    <property type="protein sequence ID" value="AWL10017.1"/>
    <property type="molecule type" value="Genomic_DNA"/>
</dbReference>